<dbReference type="Gene3D" id="3.40.50.200">
    <property type="entry name" value="Peptidase S8/S53 domain"/>
    <property type="match status" value="1"/>
</dbReference>
<accession>A0ABM6U2N1</accession>
<proteinExistence type="predicted"/>
<evidence type="ECO:0000313" key="2">
    <source>
        <dbReference type="EMBL" id="AVQ30547.1"/>
    </source>
</evidence>
<reference evidence="3" key="1">
    <citation type="journal article" date="2018" name="MSphere">
        <title>Fusobacterium Genomics Using MinION and Illumina Sequencing Enables Genome Completion and Correction.</title>
        <authorList>
            <person name="Todd S.M."/>
            <person name="Settlage R.E."/>
            <person name="Lahmers K.K."/>
            <person name="Slade D.J."/>
        </authorList>
    </citation>
    <scope>NUCLEOTIDE SEQUENCE [LARGE SCALE GENOMIC DNA]</scope>
    <source>
        <strain evidence="3">ATCC 27725</strain>
    </source>
</reference>
<evidence type="ECO:0000259" key="1">
    <source>
        <dbReference type="Pfam" id="PF00082"/>
    </source>
</evidence>
<feature type="domain" description="Peptidase S8/S53" evidence="1">
    <location>
        <begin position="97"/>
        <end position="366"/>
    </location>
</feature>
<keyword evidence="3" id="KW-1185">Reference proteome</keyword>
<dbReference type="GeneID" id="77467278"/>
<gene>
    <name evidence="2" type="ORF">C4N18_04680</name>
</gene>
<dbReference type="InterPro" id="IPR000209">
    <property type="entry name" value="Peptidase_S8/S53_dom"/>
</dbReference>
<sequence>MDFKQHYKIKLREWADSSLWEEELKRRGILFEKKEYFPGYVIYKIENPGDEILQEFSQRKEISKFEVMHHYFLNFQTRVMEVQMPSYEKVSGNKKYPMVGVLDNGIANIEMMSSWVYRDEKQYCPERQHPTHGSFVAGVILYGDEFSDKKWIAGEKIKIYDAAIVPDFSLYQLEEDELLFRLRRAVEEHSWIKIWNLAISLRFAVDLERISEFGLLLDYLQEKYNIIICKSCGNGEFTRDKEERGSILQGSDTIRSLVVASCNQEGEVSSFSLSGKGHKILEKPDIAMYGGDVFWDPNGKRKVSGVYSFSPKGEIVSSFGTSFATARMTSLLGNILFWKEDASALFLKAMVVQTASHGEKYFLGYGCPKDTNGIKKEYENSYVLEGTLLEEERITVGYKNGKIQCTLSSDVILDYHQEEDYVLCDINLSFEKNGKKYEKKNIFGEYEKLNNLKKYEILMEEEEGEIEIIFSKRWKKEKDKKKDRGLSYCFILRK</sequence>
<dbReference type="InterPro" id="IPR036852">
    <property type="entry name" value="Peptidase_S8/S53_dom_sf"/>
</dbReference>
<dbReference type="Pfam" id="PF00082">
    <property type="entry name" value="Peptidase_S8"/>
    <property type="match status" value="1"/>
</dbReference>
<protein>
    <submittedName>
        <fullName evidence="2">Peptidase S8</fullName>
    </submittedName>
</protein>
<organism evidence="2 3">
    <name type="scientific">Fusobacterium varium ATCC 27725</name>
    <dbReference type="NCBI Taxonomy" id="469618"/>
    <lineage>
        <taxon>Bacteria</taxon>
        <taxon>Fusobacteriati</taxon>
        <taxon>Fusobacteriota</taxon>
        <taxon>Fusobacteriia</taxon>
        <taxon>Fusobacteriales</taxon>
        <taxon>Fusobacteriaceae</taxon>
        <taxon>Fusobacterium</taxon>
    </lineage>
</organism>
<evidence type="ECO:0000313" key="3">
    <source>
        <dbReference type="Proteomes" id="UP000241238"/>
    </source>
</evidence>
<dbReference type="EMBL" id="CP028103">
    <property type="protein sequence ID" value="AVQ30547.1"/>
    <property type="molecule type" value="Genomic_DNA"/>
</dbReference>
<dbReference type="Proteomes" id="UP000241238">
    <property type="component" value="Chromosome"/>
</dbReference>
<dbReference type="RefSeq" id="WP_005951824.1">
    <property type="nucleotide sequence ID" value="NZ_CP028103.1"/>
</dbReference>
<name>A0ABM6U2N1_FUSVA</name>
<dbReference type="SUPFAM" id="SSF52743">
    <property type="entry name" value="Subtilisin-like"/>
    <property type="match status" value="1"/>
</dbReference>